<evidence type="ECO:0000256" key="9">
    <source>
        <dbReference type="HAMAP-Rule" id="MF_00049"/>
    </source>
</evidence>
<dbReference type="SUPFAM" id="SSF47323">
    <property type="entry name" value="Anticodon-binding domain of a subclass of class I aminoacyl-tRNA synthetases"/>
    <property type="match status" value="1"/>
</dbReference>
<comment type="subcellular location">
    <subcellularLocation>
        <location evidence="9">Cytoplasm</location>
    </subcellularLocation>
</comment>
<dbReference type="Gene3D" id="3.10.20.590">
    <property type="match status" value="1"/>
</dbReference>
<proteinExistence type="inferred from homology"/>
<dbReference type="NCBIfam" id="TIGR00396">
    <property type="entry name" value="leuS_bact"/>
    <property type="match status" value="1"/>
</dbReference>
<evidence type="ECO:0000256" key="1">
    <source>
        <dbReference type="ARBA" id="ARBA00005594"/>
    </source>
</evidence>
<evidence type="ECO:0000259" key="12">
    <source>
        <dbReference type="Pfam" id="PF08264"/>
    </source>
</evidence>
<dbReference type="PANTHER" id="PTHR43740:SF2">
    <property type="entry name" value="LEUCINE--TRNA LIGASE, MITOCHONDRIAL"/>
    <property type="match status" value="1"/>
</dbReference>
<dbReference type="SUPFAM" id="SSF52374">
    <property type="entry name" value="Nucleotidylyl transferase"/>
    <property type="match status" value="1"/>
</dbReference>
<dbReference type="InterPro" id="IPR009008">
    <property type="entry name" value="Val/Leu/Ile-tRNA-synth_edit"/>
</dbReference>
<keyword evidence="5 9" id="KW-0067">ATP-binding</keyword>
<dbReference type="FunFam" id="1.10.730.10:FF:000002">
    <property type="entry name" value="Leucine--tRNA ligase"/>
    <property type="match status" value="1"/>
</dbReference>
<dbReference type="Pfam" id="PF00133">
    <property type="entry name" value="tRNA-synt_1"/>
    <property type="match status" value="2"/>
</dbReference>
<accession>A0A0G1QUB6</accession>
<keyword evidence="7 9" id="KW-0030">Aminoacyl-tRNA synthetase</keyword>
<comment type="catalytic activity">
    <reaction evidence="8 9">
        <text>tRNA(Leu) + L-leucine + ATP = L-leucyl-tRNA(Leu) + AMP + diphosphate</text>
        <dbReference type="Rhea" id="RHEA:11688"/>
        <dbReference type="Rhea" id="RHEA-COMP:9613"/>
        <dbReference type="Rhea" id="RHEA-COMP:9622"/>
        <dbReference type="ChEBI" id="CHEBI:30616"/>
        <dbReference type="ChEBI" id="CHEBI:33019"/>
        <dbReference type="ChEBI" id="CHEBI:57427"/>
        <dbReference type="ChEBI" id="CHEBI:78442"/>
        <dbReference type="ChEBI" id="CHEBI:78494"/>
        <dbReference type="ChEBI" id="CHEBI:456215"/>
        <dbReference type="EC" id="6.1.1.4"/>
    </reaction>
</comment>
<reference evidence="15 16" key="1">
    <citation type="journal article" date="2015" name="Nature">
        <title>rRNA introns, odd ribosomes, and small enigmatic genomes across a large radiation of phyla.</title>
        <authorList>
            <person name="Brown C.T."/>
            <person name="Hug L.A."/>
            <person name="Thomas B.C."/>
            <person name="Sharon I."/>
            <person name="Castelle C.J."/>
            <person name="Singh A."/>
            <person name="Wilkins M.J."/>
            <person name="Williams K.H."/>
            <person name="Banfield J.F."/>
        </authorList>
    </citation>
    <scope>NUCLEOTIDE SEQUENCE [LARGE SCALE GENOMIC DNA]</scope>
</reference>
<dbReference type="PRINTS" id="PR00985">
    <property type="entry name" value="TRNASYNTHLEU"/>
</dbReference>
<evidence type="ECO:0000256" key="5">
    <source>
        <dbReference type="ARBA" id="ARBA00022840"/>
    </source>
</evidence>
<dbReference type="PANTHER" id="PTHR43740">
    <property type="entry name" value="LEUCYL-TRNA SYNTHETASE"/>
    <property type="match status" value="1"/>
</dbReference>
<dbReference type="InterPro" id="IPR014729">
    <property type="entry name" value="Rossmann-like_a/b/a_fold"/>
</dbReference>
<feature type="domain" description="Leucyl-tRNA synthetase editing" evidence="14">
    <location>
        <begin position="235"/>
        <end position="435"/>
    </location>
</feature>
<dbReference type="Gene3D" id="1.10.730.10">
    <property type="entry name" value="Isoleucyl-tRNA Synthetase, Domain 1"/>
    <property type="match status" value="2"/>
</dbReference>
<dbReference type="InterPro" id="IPR025709">
    <property type="entry name" value="Leu_tRNA-synth_edit"/>
</dbReference>
<dbReference type="InterPro" id="IPR001412">
    <property type="entry name" value="aa-tRNA-synth_I_CS"/>
</dbReference>
<keyword evidence="2 9" id="KW-0963">Cytoplasm</keyword>
<dbReference type="PROSITE" id="PS00178">
    <property type="entry name" value="AA_TRNA_LIGASE_I"/>
    <property type="match status" value="1"/>
</dbReference>
<dbReference type="PATRIC" id="fig|1618559.3.peg.160"/>
<feature type="domain" description="Aminoacyl-tRNA synthetase class Ia" evidence="11">
    <location>
        <begin position="620"/>
        <end position="703"/>
    </location>
</feature>
<dbReference type="Pfam" id="PF09334">
    <property type="entry name" value="tRNA-synt_1g"/>
    <property type="match status" value="1"/>
</dbReference>
<feature type="domain" description="Methionyl/Valyl/Leucyl/Isoleucyl-tRNA synthetase anticodon-binding" evidence="12">
    <location>
        <begin position="750"/>
        <end position="860"/>
    </location>
</feature>
<dbReference type="Gene3D" id="3.90.740.10">
    <property type="entry name" value="Valyl/Leucyl/Isoleucyl-tRNA synthetase, editing domain"/>
    <property type="match status" value="1"/>
</dbReference>
<feature type="binding site" evidence="9">
    <location>
        <position position="678"/>
    </location>
    <ligand>
        <name>ATP</name>
        <dbReference type="ChEBI" id="CHEBI:30616"/>
    </ligand>
</feature>
<evidence type="ECO:0000259" key="13">
    <source>
        <dbReference type="Pfam" id="PF09334"/>
    </source>
</evidence>
<comment type="caution">
    <text evidence="9">Lacks conserved residue(s) required for the propagation of feature annotation.</text>
</comment>
<feature type="domain" description="Methionyl/Leucyl tRNA synthetase" evidence="13">
    <location>
        <begin position="54"/>
        <end position="195"/>
    </location>
</feature>
<dbReference type="AlphaFoldDB" id="A0A0G1QUB6"/>
<evidence type="ECO:0000313" key="15">
    <source>
        <dbReference type="EMBL" id="KKU12225.1"/>
    </source>
</evidence>
<dbReference type="GO" id="GO:0005829">
    <property type="term" value="C:cytosol"/>
    <property type="evidence" value="ECO:0007669"/>
    <property type="project" value="TreeGrafter"/>
</dbReference>
<dbReference type="InterPro" id="IPR009080">
    <property type="entry name" value="tRNAsynth_Ia_anticodon-bd"/>
</dbReference>
<dbReference type="Proteomes" id="UP000034653">
    <property type="component" value="Unassembled WGS sequence"/>
</dbReference>
<protein>
    <recommendedName>
        <fullName evidence="9">Leucine--tRNA ligase</fullName>
        <ecNumber evidence="9">6.1.1.4</ecNumber>
    </recommendedName>
    <alternativeName>
        <fullName evidence="9">Leucyl-tRNA synthetase</fullName>
        <shortName evidence="9">LeuRS</shortName>
    </alternativeName>
</protein>
<dbReference type="EMBL" id="LCLG01000004">
    <property type="protein sequence ID" value="KKU12225.1"/>
    <property type="molecule type" value="Genomic_DNA"/>
</dbReference>
<name>A0A0G1QUB6_9BACT</name>
<feature type="domain" description="Aminoacyl-tRNA synthetase class Ia" evidence="11">
    <location>
        <begin position="445"/>
        <end position="503"/>
    </location>
</feature>
<dbReference type="GO" id="GO:0006429">
    <property type="term" value="P:leucyl-tRNA aminoacylation"/>
    <property type="evidence" value="ECO:0007669"/>
    <property type="project" value="UniProtKB-UniRule"/>
</dbReference>
<evidence type="ECO:0000256" key="6">
    <source>
        <dbReference type="ARBA" id="ARBA00022917"/>
    </source>
</evidence>
<evidence type="ECO:0000256" key="7">
    <source>
        <dbReference type="ARBA" id="ARBA00023146"/>
    </source>
</evidence>
<dbReference type="EC" id="6.1.1.4" evidence="9"/>
<dbReference type="InterPro" id="IPR002302">
    <property type="entry name" value="Leu-tRNA-ligase"/>
</dbReference>
<gene>
    <name evidence="9" type="primary">leuS</name>
    <name evidence="15" type="ORF">UX19_C0004G0014</name>
</gene>
<evidence type="ECO:0000259" key="14">
    <source>
        <dbReference type="Pfam" id="PF13603"/>
    </source>
</evidence>
<evidence type="ECO:0000256" key="8">
    <source>
        <dbReference type="ARBA" id="ARBA00047469"/>
    </source>
</evidence>
<evidence type="ECO:0000313" key="16">
    <source>
        <dbReference type="Proteomes" id="UP000034653"/>
    </source>
</evidence>
<evidence type="ECO:0000256" key="4">
    <source>
        <dbReference type="ARBA" id="ARBA00022741"/>
    </source>
</evidence>
<dbReference type="SUPFAM" id="SSF50677">
    <property type="entry name" value="ValRS/IleRS/LeuRS editing domain"/>
    <property type="match status" value="1"/>
</dbReference>
<dbReference type="CDD" id="cd07958">
    <property type="entry name" value="Anticodon_Ia_Leu_BEm"/>
    <property type="match status" value="1"/>
</dbReference>
<dbReference type="Pfam" id="PF08264">
    <property type="entry name" value="Anticodon_1"/>
    <property type="match status" value="1"/>
</dbReference>
<keyword evidence="3 9" id="KW-0436">Ligase</keyword>
<comment type="caution">
    <text evidence="15">The sequence shown here is derived from an EMBL/GenBank/DDBJ whole genome shotgun (WGS) entry which is preliminary data.</text>
</comment>
<sequence length="902" mass="103853">MERYNPKEIEERWRKIWEKDKTFQVDLKKAKKPFLDRRSQDFGGKPKFYNLMMFPYPSGEGLHVGHVYAFSGSDTFGRLKRLQGYDVFEPMGFDSFGIHSENYAIKVGKHPKQLINETTKYFREEQLKKLGALFDWEHQVITSDSDYYRWTQWLFIQLFKAGLATRKKSPVDWCPSCKTVLADEQVIAGKCERCSAGVIQKELEQWFFKITDFAEKLLKNLETIDWSETTKQMQRNWIGRSEGAEIEFPISLPSTDYRLQQKQVVDSTQLAIDKIEVFTTRPDTIYGATFMVIAPEHPVVAALLSAKRKAQSSKLKEVKDYVEVAKRKTEIDRGREKTGVFTGLYCINPLTKKEIPIWIADYVLMGYGTGAIMGVPAHDTRDYDFAKKHELPIVEVISGGEIGKEAYIGEGKLVNSGQFNGIDSLDAIQKISNYIENNKIGRKTVNYHLRDWLISRQRYWGPPIPMIYCEYCAKSGKSWFTTEEAKKYQVSSIKYQEGKQKNILNTRYKIQDTAAMSGWYPVPEKDLPVELPYLKDYQPKGKGVSPLATLPDFLMVKCPECAKIAKRETDVSDTFLDSSWYFLRYPSVGISNDKAQMTNKKLKIENWKLEIPWDREITRRWLPVDSYIGGNEHAVMHLLYTRFITMALNDMGYLDFEEPFKKFRAHGLIIHGGAKMSKSRGNVVNPNEYMAAYGTDTLRMYLLFIGPYDLGGDFSDRAIAGVYRFLNRVWQITLEINGLPIKTANNLVAGEINKLVKKVGEDVEVLRFNTAIAALMEFLNFASKHKEEIDLATLKKYLIALSIFAPFTTEELWRRIGESGSVHNQSWPKLEEKFLRKEKITIPVLIDGKLRSTIEIQNSELRIQNVVEKAASELVKVKKHLEGKEIKRVVYVPGKIINFVTK</sequence>
<dbReference type="GO" id="GO:0002161">
    <property type="term" value="F:aminoacyl-tRNA deacylase activity"/>
    <property type="evidence" value="ECO:0007669"/>
    <property type="project" value="InterPro"/>
</dbReference>
<evidence type="ECO:0000259" key="11">
    <source>
        <dbReference type="Pfam" id="PF00133"/>
    </source>
</evidence>
<dbReference type="GO" id="GO:0005524">
    <property type="term" value="F:ATP binding"/>
    <property type="evidence" value="ECO:0007669"/>
    <property type="project" value="UniProtKB-UniRule"/>
</dbReference>
<keyword evidence="4 9" id="KW-0547">Nucleotide-binding</keyword>
<keyword evidence="6 9" id="KW-0648">Protein biosynthesis</keyword>
<dbReference type="InterPro" id="IPR015413">
    <property type="entry name" value="Methionyl/Leucyl_tRNA_Synth"/>
</dbReference>
<evidence type="ECO:0000256" key="3">
    <source>
        <dbReference type="ARBA" id="ARBA00022598"/>
    </source>
</evidence>
<comment type="similarity">
    <text evidence="1 9 10">Belongs to the class-I aminoacyl-tRNA synthetase family.</text>
</comment>
<organism evidence="15 16">
    <name type="scientific">Candidatus Woesebacteria bacterium GW2011_GWA1_45_8</name>
    <dbReference type="NCBI Taxonomy" id="1618559"/>
    <lineage>
        <taxon>Bacteria</taxon>
        <taxon>Candidatus Woeseibacteriota</taxon>
    </lineage>
</organism>
<dbReference type="GO" id="GO:0004823">
    <property type="term" value="F:leucine-tRNA ligase activity"/>
    <property type="evidence" value="ECO:0007669"/>
    <property type="project" value="UniProtKB-UniRule"/>
</dbReference>
<dbReference type="InterPro" id="IPR002300">
    <property type="entry name" value="aa-tRNA-synth_Ia"/>
</dbReference>
<evidence type="ECO:0000256" key="10">
    <source>
        <dbReference type="RuleBase" id="RU363035"/>
    </source>
</evidence>
<dbReference type="HAMAP" id="MF_00049_B">
    <property type="entry name" value="Leu_tRNA_synth_B"/>
    <property type="match status" value="1"/>
</dbReference>
<dbReference type="InterPro" id="IPR013155">
    <property type="entry name" value="M/V/L/I-tRNA-synth_anticd-bd"/>
</dbReference>
<evidence type="ECO:0000256" key="2">
    <source>
        <dbReference type="ARBA" id="ARBA00022490"/>
    </source>
</evidence>
<dbReference type="Pfam" id="PF13603">
    <property type="entry name" value="tRNA-synt_1_2"/>
    <property type="match status" value="1"/>
</dbReference>
<dbReference type="Gene3D" id="3.40.50.620">
    <property type="entry name" value="HUPs"/>
    <property type="match status" value="2"/>
</dbReference>
<feature type="short sequence motif" description="'KMSKS' region" evidence="9">
    <location>
        <begin position="675"/>
        <end position="679"/>
    </location>
</feature>